<protein>
    <recommendedName>
        <fullName evidence="3">CueP family metal-binding protein</fullName>
    </recommendedName>
</protein>
<comment type="caution">
    <text evidence="1">The sequence shown here is derived from an EMBL/GenBank/DDBJ whole genome shotgun (WGS) entry which is preliminary data.</text>
</comment>
<sequence length="204" mass="21433">MRNIVSTFGLVAALGLTACSTTDDNSDTTATGAAGSATGATAADADQLLSAHGMSGMDDVVEIIDHLDRLGGSERPQDLIASVRPDQLVLSSGGDEVTIATPSDAFYLSVAPYVHQTHECYNHSLTTCTGELASTEVEVQIVDETNDEVLVEKTVTTFENGFVGFWLPRDIKGTIKITYDGRSGEADIATGTDDPTCLTTVRLA</sequence>
<dbReference type="EMBL" id="VLNT01000002">
    <property type="protein sequence ID" value="TSD65811.1"/>
    <property type="molecule type" value="Genomic_DNA"/>
</dbReference>
<keyword evidence="2" id="KW-1185">Reference proteome</keyword>
<dbReference type="OrthoDB" id="73040at2"/>
<dbReference type="Pfam" id="PF21172">
    <property type="entry name" value="CueP"/>
    <property type="match status" value="1"/>
</dbReference>
<evidence type="ECO:0000313" key="2">
    <source>
        <dbReference type="Proteomes" id="UP000316988"/>
    </source>
</evidence>
<organism evidence="1 2">
    <name type="scientific">Aeromicrobium piscarium</name>
    <dbReference type="NCBI Taxonomy" id="2590901"/>
    <lineage>
        <taxon>Bacteria</taxon>
        <taxon>Bacillati</taxon>
        <taxon>Actinomycetota</taxon>
        <taxon>Actinomycetes</taxon>
        <taxon>Propionibacteriales</taxon>
        <taxon>Nocardioidaceae</taxon>
        <taxon>Aeromicrobium</taxon>
    </lineage>
</organism>
<dbReference type="Proteomes" id="UP000316988">
    <property type="component" value="Unassembled WGS sequence"/>
</dbReference>
<dbReference type="PROSITE" id="PS51257">
    <property type="entry name" value="PROKAR_LIPOPROTEIN"/>
    <property type="match status" value="1"/>
</dbReference>
<evidence type="ECO:0000313" key="1">
    <source>
        <dbReference type="EMBL" id="TSD65811.1"/>
    </source>
</evidence>
<dbReference type="InterPro" id="IPR047808">
    <property type="entry name" value="CueP-like"/>
</dbReference>
<name>A0A554SHH5_9ACTN</name>
<gene>
    <name evidence="1" type="ORF">FNM00_04480</name>
</gene>
<proteinExistence type="predicted"/>
<dbReference type="Gene3D" id="2.60.40.3700">
    <property type="match status" value="1"/>
</dbReference>
<reference evidence="1 2" key="1">
    <citation type="submission" date="2019-07" db="EMBL/GenBank/DDBJ databases">
        <authorList>
            <person name="Zhao L.H."/>
        </authorList>
    </citation>
    <scope>NUCLEOTIDE SEQUENCE [LARGE SCALE GENOMIC DNA]</scope>
    <source>
        <strain evidence="1 2">Co35</strain>
    </source>
</reference>
<dbReference type="NCBIfam" id="NF038094">
    <property type="entry name" value="CueP_fam"/>
    <property type="match status" value="1"/>
</dbReference>
<accession>A0A554SHH5</accession>
<evidence type="ECO:0008006" key="3">
    <source>
        <dbReference type="Google" id="ProtNLM"/>
    </source>
</evidence>
<dbReference type="AlphaFoldDB" id="A0A554SHH5"/>